<organism evidence="2">
    <name type="scientific">Timema douglasi</name>
    <name type="common">Walking stick</name>
    <dbReference type="NCBI Taxonomy" id="61478"/>
    <lineage>
        <taxon>Eukaryota</taxon>
        <taxon>Metazoa</taxon>
        <taxon>Ecdysozoa</taxon>
        <taxon>Arthropoda</taxon>
        <taxon>Hexapoda</taxon>
        <taxon>Insecta</taxon>
        <taxon>Pterygota</taxon>
        <taxon>Neoptera</taxon>
        <taxon>Polyneoptera</taxon>
        <taxon>Phasmatodea</taxon>
        <taxon>Timematodea</taxon>
        <taxon>Timematoidea</taxon>
        <taxon>Timematidae</taxon>
        <taxon>Timema</taxon>
    </lineage>
</organism>
<name>A0A7R8VV60_TIMDO</name>
<evidence type="ECO:0000256" key="1">
    <source>
        <dbReference type="SAM" id="MobiDB-lite"/>
    </source>
</evidence>
<reference evidence="2" key="1">
    <citation type="submission" date="2020-11" db="EMBL/GenBank/DDBJ databases">
        <authorList>
            <person name="Tran Van P."/>
        </authorList>
    </citation>
    <scope>NUCLEOTIDE SEQUENCE</scope>
</reference>
<evidence type="ECO:0000313" key="2">
    <source>
        <dbReference type="EMBL" id="CAD7205318.1"/>
    </source>
</evidence>
<feature type="region of interest" description="Disordered" evidence="1">
    <location>
        <begin position="70"/>
        <end position="101"/>
    </location>
</feature>
<proteinExistence type="predicted"/>
<sequence>MGELYTHLCGEGARERYIEWEKHPQYTQPGSNHDLPVIGNLVYFDSSALDHVAIKANQWCIQEKRRGVEGANEESATASLQQRERGKPFRKNHSHYTQPVSNPEHPVLGSLVFCDTNTFDRATTKVIGGVCNERASWCSFGCQGGGHLSTEPFLPSGILSNH</sequence>
<gene>
    <name evidence="2" type="ORF">TDIB3V08_LOCUS11470</name>
</gene>
<protein>
    <submittedName>
        <fullName evidence="2">Uncharacterized protein</fullName>
    </submittedName>
</protein>
<dbReference type="EMBL" id="OA574736">
    <property type="protein sequence ID" value="CAD7205318.1"/>
    <property type="molecule type" value="Genomic_DNA"/>
</dbReference>
<accession>A0A7R8VV60</accession>
<dbReference type="AlphaFoldDB" id="A0A7R8VV60"/>